<dbReference type="Proteomes" id="UP000646152">
    <property type="component" value="Unassembled WGS sequence"/>
</dbReference>
<reference evidence="3" key="1">
    <citation type="journal article" date="2019" name="Int. J. Syst. Evol. Microbiol.">
        <title>The Global Catalogue of Microorganisms (GCM) 10K type strain sequencing project: providing services to taxonomists for standard genome sequencing and annotation.</title>
        <authorList>
            <consortium name="The Broad Institute Genomics Platform"/>
            <consortium name="The Broad Institute Genome Sequencing Center for Infectious Disease"/>
            <person name="Wu L."/>
            <person name="Ma J."/>
        </authorList>
    </citation>
    <scope>NUCLEOTIDE SEQUENCE [LARGE SCALE GENOMIC DNA]</scope>
    <source>
        <strain evidence="3">CGMCC 1.15923</strain>
    </source>
</reference>
<feature type="chain" id="PRO_5046813766" evidence="1">
    <location>
        <begin position="26"/>
        <end position="225"/>
    </location>
</feature>
<evidence type="ECO:0000256" key="1">
    <source>
        <dbReference type="SAM" id="SignalP"/>
    </source>
</evidence>
<accession>A0ABQ1IUZ8</accession>
<keyword evidence="1" id="KW-0732">Signal</keyword>
<evidence type="ECO:0000313" key="3">
    <source>
        <dbReference type="Proteomes" id="UP000646152"/>
    </source>
</evidence>
<dbReference type="EMBL" id="BMKE01000030">
    <property type="protein sequence ID" value="GGB53029.1"/>
    <property type="molecule type" value="Genomic_DNA"/>
</dbReference>
<feature type="signal peptide" evidence="1">
    <location>
        <begin position="1"/>
        <end position="25"/>
    </location>
</feature>
<keyword evidence="3" id="KW-1185">Reference proteome</keyword>
<evidence type="ECO:0000313" key="2">
    <source>
        <dbReference type="EMBL" id="GGB53029.1"/>
    </source>
</evidence>
<protein>
    <submittedName>
        <fullName evidence="2">Uncharacterized protein</fullName>
    </submittedName>
</protein>
<comment type="caution">
    <text evidence="2">The sequence shown here is derived from an EMBL/GenBank/DDBJ whole genome shotgun (WGS) entry which is preliminary data.</text>
</comment>
<sequence>MNKKLSAFITPLILGVALLAAPTFAQDLELEAKVPGTLQGELGYASMQYWVTTADGKVVQLWSDAEVDEHLMGKSGQQVSLSGATVTYSDGSVYFSPKFVQQAGKPALEFTIDNNQDDYVMSILLDGQLISTVNDYYTASIDQEFTTSNGKIALIQLSSGGTACPAEYMLAIARNDAQPLVTPTFGTCSDIPDITTKGDNIFMSFPGNPDEKWAWDHSAYRLYQQ</sequence>
<proteinExistence type="predicted"/>
<name>A0ABQ1IUZ8_9GAMM</name>
<dbReference type="RefSeq" id="WP_188630735.1">
    <property type="nucleotide sequence ID" value="NZ_BMKE01000030.1"/>
</dbReference>
<organism evidence="2 3">
    <name type="scientific">Oceanisphaera marina</name>
    <dbReference type="NCBI Taxonomy" id="2017550"/>
    <lineage>
        <taxon>Bacteria</taxon>
        <taxon>Pseudomonadati</taxon>
        <taxon>Pseudomonadota</taxon>
        <taxon>Gammaproteobacteria</taxon>
        <taxon>Aeromonadales</taxon>
        <taxon>Aeromonadaceae</taxon>
        <taxon>Oceanisphaera</taxon>
    </lineage>
</organism>
<gene>
    <name evidence="2" type="ORF">GCM10011502_27750</name>
</gene>